<feature type="transmembrane region" description="Helical" evidence="1">
    <location>
        <begin position="139"/>
        <end position="164"/>
    </location>
</feature>
<evidence type="ECO:0000256" key="1">
    <source>
        <dbReference type="SAM" id="Phobius"/>
    </source>
</evidence>
<dbReference type="EMBL" id="LVJS01000051">
    <property type="protein sequence ID" value="KZC23030.1"/>
    <property type="molecule type" value="Genomic_DNA"/>
</dbReference>
<organism evidence="2 3">
    <name type="scientific">Rhodanobacter thiooxydans</name>
    <dbReference type="NCBI Taxonomy" id="416169"/>
    <lineage>
        <taxon>Bacteria</taxon>
        <taxon>Pseudomonadati</taxon>
        <taxon>Pseudomonadota</taxon>
        <taxon>Gammaproteobacteria</taxon>
        <taxon>Lysobacterales</taxon>
        <taxon>Rhodanobacteraceae</taxon>
        <taxon>Rhodanobacter</taxon>
    </lineage>
</organism>
<proteinExistence type="predicted"/>
<evidence type="ECO:0000313" key="3">
    <source>
        <dbReference type="Proteomes" id="UP000076131"/>
    </source>
</evidence>
<dbReference type="RefSeq" id="WP_008437395.1">
    <property type="nucleotide sequence ID" value="NZ_LVJS01000051.1"/>
</dbReference>
<dbReference type="STRING" id="416169.RHOFW104T7_15915"/>
<keyword evidence="1" id="KW-0472">Membrane</keyword>
<keyword evidence="1" id="KW-0812">Transmembrane</keyword>
<feature type="transmembrane region" description="Helical" evidence="1">
    <location>
        <begin position="38"/>
        <end position="56"/>
    </location>
</feature>
<keyword evidence="3" id="KW-1185">Reference proteome</keyword>
<name>A0A154QFM9_9GAMM</name>
<keyword evidence="1" id="KW-1133">Transmembrane helix</keyword>
<feature type="transmembrane region" description="Helical" evidence="1">
    <location>
        <begin position="88"/>
        <end position="106"/>
    </location>
</feature>
<gene>
    <name evidence="2" type="ORF">RHOFW104T7_15915</name>
</gene>
<comment type="caution">
    <text evidence="2">The sequence shown here is derived from an EMBL/GenBank/DDBJ whole genome shotgun (WGS) entry which is preliminary data.</text>
</comment>
<dbReference type="AlphaFoldDB" id="A0A154QFM9"/>
<accession>A0A154QFM9</accession>
<protein>
    <submittedName>
        <fullName evidence="2">Xanthomonadin biosynthesis protein</fullName>
    </submittedName>
</protein>
<dbReference type="eggNOG" id="COG4648">
    <property type="taxonomic scope" value="Bacteria"/>
</dbReference>
<sequence>MTSSSLLPEPAARCYGLLLLPTYPLLAIAGAVTQRQVFALLALAVLLTALLLPQLLARRASSWLLWSGVLAGLLLTWRYGFAELLLEAVPVLINALLAYWFGRTLATAEPLVQRFIVAIEGAERLRQPGVAAYARQVTWFWTVLLGAQALLLTVLLLCADQSGLLARVGVASPLPVPERWAATWLHLGGYLLLGAAFLLEYLYRRWRLRHLPHPGLHDMLLQLALHWPQLLHGKRAVAP</sequence>
<reference evidence="2 3" key="1">
    <citation type="journal article" date="2016" name="MBio">
        <title>Lateral Gene Transfer in a Heavy Metal-Contaminated-Groundwater Microbial Community.</title>
        <authorList>
            <person name="Hemme C.L."/>
            <person name="Green S.J."/>
            <person name="Rishishwar L."/>
            <person name="Prakash O."/>
            <person name="Pettenato A."/>
            <person name="Chakraborty R."/>
            <person name="Deutschbauer A.M."/>
            <person name="Van Nostrand J.D."/>
            <person name="Wu L."/>
            <person name="He Z."/>
            <person name="Jordan I.K."/>
            <person name="Hazen T.C."/>
            <person name="Arkin A.P."/>
            <person name="Kostka J.E."/>
            <person name="Zhou J."/>
        </authorList>
    </citation>
    <scope>NUCLEOTIDE SEQUENCE [LARGE SCALE GENOMIC DNA]</scope>
    <source>
        <strain evidence="2 3">FW104-T7</strain>
    </source>
</reference>
<evidence type="ECO:0000313" key="2">
    <source>
        <dbReference type="EMBL" id="KZC23030.1"/>
    </source>
</evidence>
<dbReference type="Proteomes" id="UP000076131">
    <property type="component" value="Unassembled WGS sequence"/>
</dbReference>
<feature type="transmembrane region" description="Helical" evidence="1">
    <location>
        <begin position="184"/>
        <end position="203"/>
    </location>
</feature>
<feature type="transmembrane region" description="Helical" evidence="1">
    <location>
        <begin position="12"/>
        <end position="32"/>
    </location>
</feature>